<dbReference type="Gene3D" id="3.20.80.10">
    <property type="entry name" value="Regulatory factor, effector binding domain"/>
    <property type="match status" value="1"/>
</dbReference>
<dbReference type="PANTHER" id="PTHR36444">
    <property type="entry name" value="TRANSCRIPTIONAL REGULATOR PROTEIN YOBU-RELATED"/>
    <property type="match status" value="1"/>
</dbReference>
<dbReference type="EMBL" id="JBHLTQ010000007">
    <property type="protein sequence ID" value="MFC0605674.1"/>
    <property type="molecule type" value="Genomic_DNA"/>
</dbReference>
<gene>
    <name evidence="2" type="ORF">ACFFGA_13980</name>
</gene>
<keyword evidence="3" id="KW-1185">Reference proteome</keyword>
<feature type="domain" description="AraC effector-binding" evidence="1">
    <location>
        <begin position="1"/>
        <end position="152"/>
    </location>
</feature>
<sequence length="155" mass="17728">MNSRIVNLQEKKVIGLKSKMLQHEYGNIVALWKQFMPKKKEILNALNTELIALQDYSGFGNFEKPFDIWACVEVADLKVIPEGMLSNTIPEGLYAVIPHKGMDASATYQRIMTDWLPNSGYQIDDRPHFQVMGEKYKNGSPDSEEDFYVPIKLKS</sequence>
<evidence type="ECO:0000313" key="3">
    <source>
        <dbReference type="Proteomes" id="UP001589832"/>
    </source>
</evidence>
<dbReference type="Pfam" id="PF14526">
    <property type="entry name" value="Cass2"/>
    <property type="match status" value="1"/>
</dbReference>
<evidence type="ECO:0000313" key="2">
    <source>
        <dbReference type="EMBL" id="MFC0605674.1"/>
    </source>
</evidence>
<name>A0ABV6QBR4_9FLAO</name>
<evidence type="ECO:0000259" key="1">
    <source>
        <dbReference type="SMART" id="SM00871"/>
    </source>
</evidence>
<reference evidence="2 3" key="1">
    <citation type="submission" date="2024-09" db="EMBL/GenBank/DDBJ databases">
        <authorList>
            <person name="Sun Q."/>
            <person name="Mori K."/>
        </authorList>
    </citation>
    <scope>NUCLEOTIDE SEQUENCE [LARGE SCALE GENOMIC DNA]</scope>
    <source>
        <strain evidence="2 3">NCAIM B.02481</strain>
    </source>
</reference>
<dbReference type="Proteomes" id="UP001589832">
    <property type="component" value="Unassembled WGS sequence"/>
</dbReference>
<protein>
    <submittedName>
        <fullName evidence="2">GyrI-like domain-containing protein</fullName>
    </submittedName>
</protein>
<dbReference type="InterPro" id="IPR029441">
    <property type="entry name" value="Cass2"/>
</dbReference>
<dbReference type="RefSeq" id="WP_386064949.1">
    <property type="nucleotide sequence ID" value="NZ_JBHLTQ010000007.1"/>
</dbReference>
<organism evidence="2 3">
    <name type="scientific">Winogradskyella pulchriflava</name>
    <dbReference type="NCBI Taxonomy" id="1110688"/>
    <lineage>
        <taxon>Bacteria</taxon>
        <taxon>Pseudomonadati</taxon>
        <taxon>Bacteroidota</taxon>
        <taxon>Flavobacteriia</taxon>
        <taxon>Flavobacteriales</taxon>
        <taxon>Flavobacteriaceae</taxon>
        <taxon>Winogradskyella</taxon>
    </lineage>
</organism>
<dbReference type="InterPro" id="IPR010499">
    <property type="entry name" value="AraC_E-bd"/>
</dbReference>
<accession>A0ABV6QBR4</accession>
<dbReference type="InterPro" id="IPR053182">
    <property type="entry name" value="YobU-like_regulator"/>
</dbReference>
<comment type="caution">
    <text evidence="2">The sequence shown here is derived from an EMBL/GenBank/DDBJ whole genome shotgun (WGS) entry which is preliminary data.</text>
</comment>
<proteinExistence type="predicted"/>
<dbReference type="PANTHER" id="PTHR36444:SF2">
    <property type="entry name" value="TRANSCRIPTIONAL REGULATOR PROTEIN YOBU-RELATED"/>
    <property type="match status" value="1"/>
</dbReference>
<dbReference type="SUPFAM" id="SSF55136">
    <property type="entry name" value="Probable bacterial effector-binding domain"/>
    <property type="match status" value="1"/>
</dbReference>
<dbReference type="InterPro" id="IPR011256">
    <property type="entry name" value="Reg_factor_effector_dom_sf"/>
</dbReference>
<dbReference type="SMART" id="SM00871">
    <property type="entry name" value="AraC_E_bind"/>
    <property type="match status" value="1"/>
</dbReference>